<organism evidence="5 6">
    <name type="scientific">Candidatus Roizmanbacteria bacterium RIFCSPHIGHO2_01_FULL_39_24</name>
    <dbReference type="NCBI Taxonomy" id="1802032"/>
    <lineage>
        <taxon>Bacteria</taxon>
        <taxon>Candidatus Roizmaniibacteriota</taxon>
    </lineage>
</organism>
<evidence type="ECO:0000313" key="6">
    <source>
        <dbReference type="Proteomes" id="UP000176850"/>
    </source>
</evidence>
<accession>A0A1F7GE43</accession>
<name>A0A1F7GE43_9BACT</name>
<proteinExistence type="inferred from homology"/>
<evidence type="ECO:0000256" key="1">
    <source>
        <dbReference type="ARBA" id="ARBA00022932"/>
    </source>
</evidence>
<dbReference type="GO" id="GO:0003887">
    <property type="term" value="F:DNA-directed DNA polymerase activity"/>
    <property type="evidence" value="ECO:0007669"/>
    <property type="project" value="UniProtKB-KW"/>
</dbReference>
<comment type="caution">
    <text evidence="5">The sequence shown here is derived from an EMBL/GenBank/DDBJ whole genome shotgun (WGS) entry which is preliminary data.</text>
</comment>
<keyword evidence="3" id="KW-0548">Nucleotidyltransferase</keyword>
<comment type="catalytic activity">
    <reaction evidence="2 3">
        <text>DNA(n) + a 2'-deoxyribonucleoside 5'-triphosphate = DNA(n+1) + diphosphate</text>
        <dbReference type="Rhea" id="RHEA:22508"/>
        <dbReference type="Rhea" id="RHEA-COMP:17339"/>
        <dbReference type="Rhea" id="RHEA-COMP:17340"/>
        <dbReference type="ChEBI" id="CHEBI:33019"/>
        <dbReference type="ChEBI" id="CHEBI:61560"/>
        <dbReference type="ChEBI" id="CHEBI:173112"/>
        <dbReference type="EC" id="2.7.7.7"/>
    </reaction>
</comment>
<gene>
    <name evidence="3" type="primary">dnaX</name>
    <name evidence="5" type="ORF">A2799_03355</name>
</gene>
<keyword evidence="3" id="KW-0067">ATP-binding</keyword>
<dbReference type="AlphaFoldDB" id="A0A1F7GE43"/>
<evidence type="ECO:0000259" key="4">
    <source>
        <dbReference type="SMART" id="SM00382"/>
    </source>
</evidence>
<feature type="domain" description="AAA+ ATPase" evidence="4">
    <location>
        <begin position="32"/>
        <end position="189"/>
    </location>
</feature>
<evidence type="ECO:0000256" key="2">
    <source>
        <dbReference type="ARBA" id="ARBA00049244"/>
    </source>
</evidence>
<dbReference type="NCBIfam" id="TIGR02397">
    <property type="entry name" value="dnaX_nterm"/>
    <property type="match status" value="1"/>
</dbReference>
<dbReference type="InterPro" id="IPR003593">
    <property type="entry name" value="AAA+_ATPase"/>
</dbReference>
<dbReference type="SUPFAM" id="SSF52540">
    <property type="entry name" value="P-loop containing nucleoside triphosphate hydrolases"/>
    <property type="match status" value="1"/>
</dbReference>
<dbReference type="PANTHER" id="PTHR11669:SF0">
    <property type="entry name" value="PROTEIN STICHEL-LIKE 2"/>
    <property type="match status" value="1"/>
</dbReference>
<protein>
    <recommendedName>
        <fullName evidence="3">DNA polymerase III subunit gamma/tau</fullName>
        <ecNumber evidence="3">2.7.7.7</ecNumber>
    </recommendedName>
</protein>
<dbReference type="Gene3D" id="1.10.8.60">
    <property type="match status" value="1"/>
</dbReference>
<keyword evidence="3" id="KW-0235">DNA replication</keyword>
<dbReference type="SMART" id="SM00382">
    <property type="entry name" value="AAA"/>
    <property type="match status" value="1"/>
</dbReference>
<dbReference type="InterPro" id="IPR050238">
    <property type="entry name" value="DNA_Rep/Repair_Clamp_Loader"/>
</dbReference>
<dbReference type="GO" id="GO:0006261">
    <property type="term" value="P:DNA-templated DNA replication"/>
    <property type="evidence" value="ECO:0007669"/>
    <property type="project" value="TreeGrafter"/>
</dbReference>
<dbReference type="InterPro" id="IPR012763">
    <property type="entry name" value="DNA_pol_III_sug/sutau_N"/>
</dbReference>
<reference evidence="5 6" key="1">
    <citation type="journal article" date="2016" name="Nat. Commun.">
        <title>Thousands of microbial genomes shed light on interconnected biogeochemical processes in an aquifer system.</title>
        <authorList>
            <person name="Anantharaman K."/>
            <person name="Brown C.T."/>
            <person name="Hug L.A."/>
            <person name="Sharon I."/>
            <person name="Castelle C.J."/>
            <person name="Probst A.J."/>
            <person name="Thomas B.C."/>
            <person name="Singh A."/>
            <person name="Wilkins M.J."/>
            <person name="Karaoz U."/>
            <person name="Brodie E.L."/>
            <person name="Williams K.H."/>
            <person name="Hubbard S.S."/>
            <person name="Banfield J.F."/>
        </authorList>
    </citation>
    <scope>NUCLEOTIDE SEQUENCE [LARGE SCALE GENOMIC DNA]</scope>
</reference>
<comment type="function">
    <text evidence="3">DNA polymerase III is a complex, multichain enzyme responsible for most of the replicative synthesis in bacteria. This DNA polymerase also exhibits 3' to 5' exonuclease activity.</text>
</comment>
<dbReference type="InterPro" id="IPR027417">
    <property type="entry name" value="P-loop_NTPase"/>
</dbReference>
<evidence type="ECO:0000313" key="5">
    <source>
        <dbReference type="EMBL" id="OGK17251.1"/>
    </source>
</evidence>
<evidence type="ECO:0000256" key="3">
    <source>
        <dbReference type="RuleBase" id="RU364063"/>
    </source>
</evidence>
<dbReference type="Gene3D" id="3.40.50.300">
    <property type="entry name" value="P-loop containing nucleotide triphosphate hydrolases"/>
    <property type="match status" value="1"/>
</dbReference>
<keyword evidence="1 3" id="KW-0239">DNA-directed DNA polymerase</keyword>
<dbReference type="EC" id="2.7.7.7" evidence="3"/>
<dbReference type="CDD" id="cd00009">
    <property type="entry name" value="AAA"/>
    <property type="match status" value="1"/>
</dbReference>
<comment type="subunit">
    <text evidence="3">DNA polymerase III contains a core (composed of alpha, epsilon and theta chains) that associates with a tau subunit. This core dimerizes to form the POLIII' complex. PolIII' associates with the gamma complex (composed of gamma, delta, delta', psi and chi chains) and with the beta chain to form the complete DNA polymerase III complex.</text>
</comment>
<dbReference type="EMBL" id="MFZH01000048">
    <property type="protein sequence ID" value="OGK17251.1"/>
    <property type="molecule type" value="Genomic_DNA"/>
</dbReference>
<dbReference type="Pfam" id="PF13177">
    <property type="entry name" value="DNA_pol3_delta2"/>
    <property type="match status" value="1"/>
</dbReference>
<dbReference type="Proteomes" id="UP000176850">
    <property type="component" value="Unassembled WGS sequence"/>
</dbReference>
<comment type="similarity">
    <text evidence="3">Belongs to the DnaX/STICHEL family.</text>
</comment>
<dbReference type="PANTHER" id="PTHR11669">
    <property type="entry name" value="REPLICATION FACTOR C / DNA POLYMERASE III GAMMA-TAU SUBUNIT"/>
    <property type="match status" value="1"/>
</dbReference>
<dbReference type="GO" id="GO:0009360">
    <property type="term" value="C:DNA polymerase III complex"/>
    <property type="evidence" value="ECO:0007669"/>
    <property type="project" value="InterPro"/>
</dbReference>
<keyword evidence="3" id="KW-0808">Transferase</keyword>
<keyword evidence="3" id="KW-0547">Nucleotide-binding</keyword>
<dbReference type="GO" id="GO:0005524">
    <property type="term" value="F:ATP binding"/>
    <property type="evidence" value="ECO:0007669"/>
    <property type="project" value="UniProtKB-KW"/>
</dbReference>
<sequence>MYYLKYRPQTIEEIDNEDVRTRLKNVLSKKTISHSWLLTGPKGTGKTSSARILAKAINCLDNIFADKGKSEEPCNKCDNCKLITNGSAMDVIEIDGASNRKIDDVRELIDKLKFAPVHMRYKVYIIDEVHMLTSESFNALLKTLEEPPANTIFILATTELDKLPKTIISRCLRLNFSHAKKEEVLRQLGRIVKGEKLTISKDILESIAINCDFSFRDSAKLLEEVVLNSIKTKEEFFNLIGLAENKEDLLHFVQEMDVKKVLIFIENYDIAGGSFKSLTEYLLEELHANLLAQNGVGEEKTKYQFNAKQTSVLIRLITESYGKLKMSPIESLPLEMAILEYIQTQKI</sequence>